<feature type="compositionally biased region" description="Basic and acidic residues" evidence="1">
    <location>
        <begin position="329"/>
        <end position="350"/>
    </location>
</feature>
<evidence type="ECO:0008006" key="4">
    <source>
        <dbReference type="Google" id="ProtNLM"/>
    </source>
</evidence>
<feature type="compositionally biased region" description="Low complexity" evidence="1">
    <location>
        <begin position="74"/>
        <end position="89"/>
    </location>
</feature>
<sequence>MHQHQPVAPPTAMDSIPRRWVLKPLSPLLQPSDLRTIHSPPGRQEPSVADPVQSFNSVPVNGNHFSEFDEELKSPSSPSSPCSPCSSSSGSHAGFYSFVEDPASPEAEQNQAWMVSPQRGAQLLTLKEESGFTLRTYTSSRKPESLFSDGPEDSVYQDRVQVVGEEEEKQLRQEIIRSQAPKKNPVLTEELQILENLDLTRSPNKLSYSPVRPVRPDPPTPVDPGDIVKEQINFSAARKQFLQMEPDQVAALLDPRRSSKPPPRSPWLLESEVLMSQRVVAQRVRSVGEDEDEVDGRTSEDQTEESLSGQGSDNSERDNSDDETTPETPIEREIRLVQEREEDLRRSRGLRTNDSRDEMIEIKIKRLQPWTPTKTKDRTRVTSVGQREILQQKQDAAEPEQTRIWTLNDRKSERKSETELQDRDHGGDLLSPSCPHRHPVLRESTTEPRPLWSPAFPWSSGSSVTHNKPHRWSENPNSSGLQSTGQGAPDFIEKEIKEALRREKELRESRERSRSSSTVYRETKMAVIQSTRVFRHKNQRALRWEAGVFANMENQD</sequence>
<feature type="region of interest" description="Disordered" evidence="1">
    <location>
        <begin position="284"/>
        <end position="350"/>
    </location>
</feature>
<feature type="region of interest" description="Disordered" evidence="1">
    <location>
        <begin position="246"/>
        <end position="271"/>
    </location>
</feature>
<dbReference type="GeneTree" id="ENSGT00940000167285"/>
<reference evidence="2 3" key="1">
    <citation type="journal article" date="2014" name="Nat. Genet.">
        <title>Whole-genome sequence of a flatfish provides insights into ZW sex chromosome evolution and adaptation to a benthic lifestyle.</title>
        <authorList>
            <person name="Chen S."/>
            <person name="Zhang G."/>
            <person name="Shao C."/>
            <person name="Huang Q."/>
            <person name="Liu G."/>
            <person name="Zhang P."/>
            <person name="Song W."/>
            <person name="An N."/>
            <person name="Chalopin D."/>
            <person name="Volff J.N."/>
            <person name="Hong Y."/>
            <person name="Li Q."/>
            <person name="Sha Z."/>
            <person name="Zhou H."/>
            <person name="Xie M."/>
            <person name="Yu Q."/>
            <person name="Liu Y."/>
            <person name="Xiang H."/>
            <person name="Wang N."/>
            <person name="Wu K."/>
            <person name="Yang C."/>
            <person name="Zhou Q."/>
            <person name="Liao X."/>
            <person name="Yang L."/>
            <person name="Hu Q."/>
            <person name="Zhang J."/>
            <person name="Meng L."/>
            <person name="Jin L."/>
            <person name="Tian Y."/>
            <person name="Lian J."/>
            <person name="Yang J."/>
            <person name="Miao G."/>
            <person name="Liu S."/>
            <person name="Liang Z."/>
            <person name="Yan F."/>
            <person name="Li Y."/>
            <person name="Sun B."/>
            <person name="Zhang H."/>
            <person name="Zhang J."/>
            <person name="Zhu Y."/>
            <person name="Du M."/>
            <person name="Zhao Y."/>
            <person name="Schartl M."/>
            <person name="Tang Q."/>
            <person name="Wang J."/>
        </authorList>
    </citation>
    <scope>NUCLEOTIDE SEQUENCE</scope>
</reference>
<evidence type="ECO:0000313" key="3">
    <source>
        <dbReference type="Proteomes" id="UP000265120"/>
    </source>
</evidence>
<feature type="compositionally biased region" description="Polar residues" evidence="1">
    <location>
        <begin position="474"/>
        <end position="486"/>
    </location>
</feature>
<feature type="compositionally biased region" description="Polar residues" evidence="1">
    <location>
        <begin position="53"/>
        <end position="64"/>
    </location>
</feature>
<organism evidence="2 3">
    <name type="scientific">Cynoglossus semilaevis</name>
    <name type="common">Tongue sole</name>
    <dbReference type="NCBI Taxonomy" id="244447"/>
    <lineage>
        <taxon>Eukaryota</taxon>
        <taxon>Metazoa</taxon>
        <taxon>Chordata</taxon>
        <taxon>Craniata</taxon>
        <taxon>Vertebrata</taxon>
        <taxon>Euteleostomi</taxon>
        <taxon>Actinopterygii</taxon>
        <taxon>Neopterygii</taxon>
        <taxon>Teleostei</taxon>
        <taxon>Neoteleostei</taxon>
        <taxon>Acanthomorphata</taxon>
        <taxon>Carangaria</taxon>
        <taxon>Pleuronectiformes</taxon>
        <taxon>Pleuronectoidei</taxon>
        <taxon>Cynoglossidae</taxon>
        <taxon>Cynoglossinae</taxon>
        <taxon>Cynoglossus</taxon>
    </lineage>
</organism>
<dbReference type="Proteomes" id="UP000265120">
    <property type="component" value="Chromosome 2"/>
</dbReference>
<feature type="region of interest" description="Disordered" evidence="1">
    <location>
        <begin position="390"/>
        <end position="519"/>
    </location>
</feature>
<feature type="compositionally biased region" description="Basic and acidic residues" evidence="1">
    <location>
        <begin position="491"/>
        <end position="514"/>
    </location>
</feature>
<dbReference type="PANTHER" id="PTHR18839">
    <property type="entry name" value="MITOTIC INTERACTOR AND SUBSTRATE OF PLK1 MISP FAMILY MEMBER"/>
    <property type="match status" value="1"/>
</dbReference>
<dbReference type="Ensembl" id="ENSCSET00000000946.1">
    <property type="protein sequence ID" value="ENSCSEP00000000918.1"/>
    <property type="gene ID" value="ENSCSEG00000000645.1"/>
</dbReference>
<feature type="region of interest" description="Disordered" evidence="1">
    <location>
        <begin position="31"/>
        <end position="111"/>
    </location>
</feature>
<feature type="region of interest" description="Disordered" evidence="1">
    <location>
        <begin position="135"/>
        <end position="154"/>
    </location>
</feature>
<dbReference type="OMA" id="FANMENQ"/>
<feature type="compositionally biased region" description="Basic and acidic residues" evidence="1">
    <location>
        <begin position="408"/>
        <end position="427"/>
    </location>
</feature>
<dbReference type="AlphaFoldDB" id="A0A3P8UCG4"/>
<proteinExistence type="predicted"/>
<name>A0A3P8UCG4_CYNSE</name>
<feature type="region of interest" description="Disordered" evidence="1">
    <location>
        <begin position="202"/>
        <end position="227"/>
    </location>
</feature>
<dbReference type="PANTHER" id="PTHR18839:SF0">
    <property type="entry name" value="MITOTIC INTERACTOR AND SUBSTRATE OF PLK1 ISOFORM X1-RELATED"/>
    <property type="match status" value="1"/>
</dbReference>
<evidence type="ECO:0000256" key="1">
    <source>
        <dbReference type="SAM" id="MobiDB-lite"/>
    </source>
</evidence>
<reference evidence="2" key="3">
    <citation type="submission" date="2025-09" db="UniProtKB">
        <authorList>
            <consortium name="Ensembl"/>
        </authorList>
    </citation>
    <scope>IDENTIFICATION</scope>
</reference>
<reference evidence="2" key="2">
    <citation type="submission" date="2025-08" db="UniProtKB">
        <authorList>
            <consortium name="Ensembl"/>
        </authorList>
    </citation>
    <scope>IDENTIFICATION</scope>
</reference>
<evidence type="ECO:0000313" key="2">
    <source>
        <dbReference type="Ensembl" id="ENSCSEP00000000918.1"/>
    </source>
</evidence>
<dbReference type="InParanoid" id="A0A3P8UCG4"/>
<accession>A0A3P8UCG4</accession>
<keyword evidence="3" id="KW-1185">Reference proteome</keyword>
<protein>
    <recommendedName>
        <fullName evidence="4">A-kinase anchor protein 2 C-terminal domain-containing protein</fullName>
    </recommendedName>
</protein>
<dbReference type="InterPro" id="IPR042779">
    <property type="entry name" value="MISP/MISP3-like"/>
</dbReference>